<accession>A0A561QWW2</accession>
<proteinExistence type="predicted"/>
<dbReference type="AlphaFoldDB" id="A0A561QWW2"/>
<sequence length="65" mass="6542">MAESAKAVEDTRARIAVEKVDKPGVTGNHPAAGPHAKAHLTDKDKTPGTGALPDDNGPEIDAGSG</sequence>
<reference evidence="2 3" key="1">
    <citation type="submission" date="2019-06" db="EMBL/GenBank/DDBJ databases">
        <title>Sorghum-associated microbial communities from plants grown in Nebraska, USA.</title>
        <authorList>
            <person name="Schachtman D."/>
        </authorList>
    </citation>
    <scope>NUCLEOTIDE SEQUENCE [LARGE SCALE GENOMIC DNA]</scope>
    <source>
        <strain evidence="2 3">1225</strain>
    </source>
</reference>
<keyword evidence="3" id="KW-1185">Reference proteome</keyword>
<protein>
    <submittedName>
        <fullName evidence="2">Uncharacterized protein</fullName>
    </submittedName>
</protein>
<feature type="region of interest" description="Disordered" evidence="1">
    <location>
        <begin position="1"/>
        <end position="65"/>
    </location>
</feature>
<dbReference type="Proteomes" id="UP000320653">
    <property type="component" value="Unassembled WGS sequence"/>
</dbReference>
<feature type="compositionally biased region" description="Basic and acidic residues" evidence="1">
    <location>
        <begin position="1"/>
        <end position="22"/>
    </location>
</feature>
<evidence type="ECO:0000256" key="1">
    <source>
        <dbReference type="SAM" id="MobiDB-lite"/>
    </source>
</evidence>
<dbReference type="EMBL" id="VIWP01000003">
    <property type="protein sequence ID" value="TWF54822.1"/>
    <property type="molecule type" value="Genomic_DNA"/>
</dbReference>
<evidence type="ECO:0000313" key="3">
    <source>
        <dbReference type="Proteomes" id="UP000320653"/>
    </source>
</evidence>
<name>A0A561QWW2_9HYPH</name>
<organism evidence="2 3">
    <name type="scientific">Neorhizobium alkalisoli</name>
    <dbReference type="NCBI Taxonomy" id="528178"/>
    <lineage>
        <taxon>Bacteria</taxon>
        <taxon>Pseudomonadati</taxon>
        <taxon>Pseudomonadota</taxon>
        <taxon>Alphaproteobacteria</taxon>
        <taxon>Hyphomicrobiales</taxon>
        <taxon>Rhizobiaceae</taxon>
        <taxon>Rhizobium/Agrobacterium group</taxon>
        <taxon>Neorhizobium</taxon>
    </lineage>
</organism>
<dbReference type="RefSeq" id="WP_145637568.1">
    <property type="nucleotide sequence ID" value="NZ_VIWP01000003.1"/>
</dbReference>
<comment type="caution">
    <text evidence="2">The sequence shown here is derived from an EMBL/GenBank/DDBJ whole genome shotgun (WGS) entry which is preliminary data.</text>
</comment>
<evidence type="ECO:0000313" key="2">
    <source>
        <dbReference type="EMBL" id="TWF54822.1"/>
    </source>
</evidence>
<gene>
    <name evidence="2" type="ORF">FHW37_103693</name>
</gene>
<dbReference type="OrthoDB" id="8293787at2"/>